<protein>
    <submittedName>
        <fullName evidence="7">Cilia and flagella associated protein 184</fullName>
    </submittedName>
</protein>
<dbReference type="InterPro" id="IPR025254">
    <property type="entry name" value="CCDC113/CCDC96_CC"/>
</dbReference>
<accession>A0AAQ4QLI2</accession>
<keyword evidence="2 4" id="KW-0175">Coiled coil</keyword>
<dbReference type="GO" id="GO:0036064">
    <property type="term" value="C:ciliary basal body"/>
    <property type="evidence" value="ECO:0007669"/>
    <property type="project" value="TreeGrafter"/>
</dbReference>
<dbReference type="Ensembl" id="ENSGACT00000052273.1">
    <property type="protein sequence ID" value="ENSGACP00000052134.1"/>
    <property type="gene ID" value="ENSGACG00000032591.1"/>
</dbReference>
<dbReference type="PANTHER" id="PTHR15654">
    <property type="entry name" value="COILED-COIL DOMAIN-CONTAINING PROTEIN 113-RELATED"/>
    <property type="match status" value="1"/>
</dbReference>
<organism evidence="7 8">
    <name type="scientific">Gasterosteus aculeatus aculeatus</name>
    <name type="common">three-spined stickleback</name>
    <dbReference type="NCBI Taxonomy" id="481459"/>
    <lineage>
        <taxon>Eukaryota</taxon>
        <taxon>Metazoa</taxon>
        <taxon>Chordata</taxon>
        <taxon>Craniata</taxon>
        <taxon>Vertebrata</taxon>
        <taxon>Euteleostomi</taxon>
        <taxon>Actinopterygii</taxon>
        <taxon>Neopterygii</taxon>
        <taxon>Teleostei</taxon>
        <taxon>Neoteleostei</taxon>
        <taxon>Acanthomorphata</taxon>
        <taxon>Eupercaria</taxon>
        <taxon>Perciformes</taxon>
        <taxon>Cottioidei</taxon>
        <taxon>Gasterosteales</taxon>
        <taxon>Gasterosteidae</taxon>
        <taxon>Gasterosteus</taxon>
    </lineage>
</organism>
<dbReference type="PANTHER" id="PTHR15654:SF1">
    <property type="entry name" value="COILED-COIL DOMAIN-CONTAINING PROTEIN 96"/>
    <property type="match status" value="1"/>
</dbReference>
<feature type="region of interest" description="Disordered" evidence="5">
    <location>
        <begin position="1"/>
        <end position="67"/>
    </location>
</feature>
<comment type="subcellular location">
    <subcellularLocation>
        <location evidence="1">Cell projection</location>
        <location evidence="1">Cilium</location>
    </subcellularLocation>
</comment>
<feature type="compositionally biased region" description="Basic and acidic residues" evidence="5">
    <location>
        <begin position="38"/>
        <end position="60"/>
    </location>
</feature>
<evidence type="ECO:0000313" key="8">
    <source>
        <dbReference type="Proteomes" id="UP000007635"/>
    </source>
</evidence>
<dbReference type="Pfam" id="PF13870">
    <property type="entry name" value="CCDC113_CCDC96_CC"/>
    <property type="match status" value="1"/>
</dbReference>
<keyword evidence="3" id="KW-0966">Cell projection</keyword>
<feature type="domain" description="CCDC113/CCDC96 coiled-coil" evidence="6">
    <location>
        <begin position="274"/>
        <end position="443"/>
    </location>
</feature>
<dbReference type="GO" id="GO:0060271">
    <property type="term" value="P:cilium assembly"/>
    <property type="evidence" value="ECO:0007669"/>
    <property type="project" value="TreeGrafter"/>
</dbReference>
<dbReference type="GeneTree" id="ENSGT00940000154521"/>
<evidence type="ECO:0000256" key="1">
    <source>
        <dbReference type="ARBA" id="ARBA00004138"/>
    </source>
</evidence>
<evidence type="ECO:0000259" key="6">
    <source>
        <dbReference type="Pfam" id="PF13870"/>
    </source>
</evidence>
<dbReference type="InterPro" id="IPR051885">
    <property type="entry name" value="CC_CF"/>
</dbReference>
<feature type="compositionally biased region" description="Basic and acidic residues" evidence="5">
    <location>
        <begin position="1"/>
        <end position="11"/>
    </location>
</feature>
<evidence type="ECO:0000256" key="5">
    <source>
        <dbReference type="SAM" id="MobiDB-lite"/>
    </source>
</evidence>
<reference evidence="7 8" key="1">
    <citation type="journal article" date="2021" name="G3 (Bethesda)">
        <title>Improved contiguity of the threespine stickleback genome using long-read sequencing.</title>
        <authorList>
            <person name="Nath S."/>
            <person name="Shaw D.E."/>
            <person name="White M.A."/>
        </authorList>
    </citation>
    <scope>NUCLEOTIDE SEQUENCE [LARGE SCALE GENOMIC DNA]</scope>
    <source>
        <strain evidence="7 8">Lake Benthic</strain>
    </source>
</reference>
<evidence type="ECO:0000256" key="3">
    <source>
        <dbReference type="ARBA" id="ARBA00023273"/>
    </source>
</evidence>
<reference evidence="7" key="3">
    <citation type="submission" date="2025-09" db="UniProtKB">
        <authorList>
            <consortium name="Ensembl"/>
        </authorList>
    </citation>
    <scope>IDENTIFICATION</scope>
</reference>
<evidence type="ECO:0000313" key="7">
    <source>
        <dbReference type="Ensembl" id="ENSGACP00000052134.1"/>
    </source>
</evidence>
<dbReference type="Proteomes" id="UP000007635">
    <property type="component" value="Chromosome VII"/>
</dbReference>
<evidence type="ECO:0000256" key="2">
    <source>
        <dbReference type="ARBA" id="ARBA00023054"/>
    </source>
</evidence>
<dbReference type="AlphaFoldDB" id="A0AAQ4QLI2"/>
<evidence type="ECO:0000256" key="4">
    <source>
        <dbReference type="SAM" id="Coils"/>
    </source>
</evidence>
<feature type="coiled-coil region" evidence="4">
    <location>
        <begin position="277"/>
        <end position="389"/>
    </location>
</feature>
<reference evidence="7" key="2">
    <citation type="submission" date="2025-08" db="UniProtKB">
        <authorList>
            <consortium name="Ensembl"/>
        </authorList>
    </citation>
    <scope>IDENTIFICATION</scope>
</reference>
<keyword evidence="8" id="KW-1185">Reference proteome</keyword>
<sequence length="462" mass="53104">MYGKTESEVKNDGVLAADPFKEEVNGKGKQGVRAEMNASDHVEENSNKGTRVEEETRLEPEENSGSKFQGVDYIKTCETLDLKKNVVMEQPHEECAVFRSNIINKNGPLKLHWETPVGQNTICTQEEGDAEEHKSTCAPAAVGATSPKETTLLQELREDREKALRQRGLLHAKLAEFFHKKAMDDGHMGMDQPLLEQEYEKHMSILTDLKLHVATEPPAEKLRLKFQEKLDMVEWGELVALEQPVVVATLSPCLGKQAAQLKVRETVATEELLQDELTKLRLKHIQLKIKIHRLETELRKEDAPDREPLHLQFEQLQTERQELKKLNKKQNEESSKMQKKISSSLEFLSNVKEKLFWSQREVQAQREKLAELEATVSRKRDRLTRTKQARNSLLEDNLRLKERRGLLGNWVLLRDYEDTVDASNHLEEQLDTIKAELSMYCSRISTHGPLSNSRRFPTCLEM</sequence>
<dbReference type="GO" id="GO:0005930">
    <property type="term" value="C:axoneme"/>
    <property type="evidence" value="ECO:0007669"/>
    <property type="project" value="TreeGrafter"/>
</dbReference>
<proteinExistence type="predicted"/>
<name>A0AAQ4QLI2_GASAC</name>